<evidence type="ECO:0000256" key="1">
    <source>
        <dbReference type="SAM" id="SignalP"/>
    </source>
</evidence>
<evidence type="ECO:0000313" key="3">
    <source>
        <dbReference type="Proteomes" id="UP000189674"/>
    </source>
</evidence>
<evidence type="ECO:0000313" key="2">
    <source>
        <dbReference type="EMBL" id="AQT67830.1"/>
    </source>
</evidence>
<reference evidence="3" key="1">
    <citation type="submission" date="2017-02" db="EMBL/GenBank/DDBJ databases">
        <title>Comparative genomics and description of representatives of a novel lineage of planctomycetes thriving in anoxic sediments.</title>
        <authorList>
            <person name="Spring S."/>
            <person name="Bunk B."/>
            <person name="Sproer C."/>
        </authorList>
    </citation>
    <scope>NUCLEOTIDE SEQUENCE [LARGE SCALE GENOMIC DNA]</scope>
    <source>
        <strain evidence="3">ST-NAGAB-D1</strain>
    </source>
</reference>
<dbReference type="PROSITE" id="PS51257">
    <property type="entry name" value="PROKAR_LIPOPROTEIN"/>
    <property type="match status" value="1"/>
</dbReference>
<organism evidence="2 3">
    <name type="scientific">Anaerohalosphaera lusitana</name>
    <dbReference type="NCBI Taxonomy" id="1936003"/>
    <lineage>
        <taxon>Bacteria</taxon>
        <taxon>Pseudomonadati</taxon>
        <taxon>Planctomycetota</taxon>
        <taxon>Phycisphaerae</taxon>
        <taxon>Sedimentisphaerales</taxon>
        <taxon>Anaerohalosphaeraceae</taxon>
        <taxon>Anaerohalosphaera</taxon>
    </lineage>
</organism>
<name>A0A1U9NJS4_9BACT</name>
<feature type="chain" id="PRO_5012098004" evidence="1">
    <location>
        <begin position="21"/>
        <end position="103"/>
    </location>
</feature>
<feature type="signal peptide" evidence="1">
    <location>
        <begin position="1"/>
        <end position="20"/>
    </location>
</feature>
<dbReference type="Proteomes" id="UP000189674">
    <property type="component" value="Chromosome"/>
</dbReference>
<dbReference type="KEGG" id="alus:STSP2_00981"/>
<proteinExistence type="predicted"/>
<sequence length="103" mass="11368" precursor="true">MNLISRKAVLVHVLAVICLALTLAGCDNDTDIRHSKRAPSTITGSFDVYYSIQTSETSTMGTGDTPSKATAIHFYDEYIVVEESKSSEILPINKIISFRWTPD</sequence>
<dbReference type="STRING" id="1936003.STSP2_00981"/>
<keyword evidence="3" id="KW-1185">Reference proteome</keyword>
<protein>
    <submittedName>
        <fullName evidence="2">Uncharacterized protein</fullName>
    </submittedName>
</protein>
<gene>
    <name evidence="2" type="ORF">STSP2_00981</name>
</gene>
<accession>A0A1U9NJS4</accession>
<dbReference type="RefSeq" id="WP_146660321.1">
    <property type="nucleotide sequence ID" value="NZ_CP019791.1"/>
</dbReference>
<dbReference type="AlphaFoldDB" id="A0A1U9NJS4"/>
<keyword evidence="1" id="KW-0732">Signal</keyword>
<dbReference type="EMBL" id="CP019791">
    <property type="protein sequence ID" value="AQT67830.1"/>
    <property type="molecule type" value="Genomic_DNA"/>
</dbReference>